<gene>
    <name evidence="13" type="ORF">FHS09_000401</name>
</gene>
<evidence type="ECO:0000256" key="11">
    <source>
        <dbReference type="ARBA" id="ARBA00038887"/>
    </source>
</evidence>
<protein>
    <recommendedName>
        <fullName evidence="11">fructokinase</fullName>
        <ecNumber evidence="11">2.7.1.4</ecNumber>
    </recommendedName>
</protein>
<dbReference type="GO" id="GO:0046872">
    <property type="term" value="F:metal ion binding"/>
    <property type="evidence" value="ECO:0007669"/>
    <property type="project" value="UniProtKB-KW"/>
</dbReference>
<dbReference type="PROSITE" id="PS01125">
    <property type="entry name" value="ROK"/>
    <property type="match status" value="1"/>
</dbReference>
<dbReference type="PANTHER" id="PTHR42742:SF3">
    <property type="entry name" value="FRUCTOKINASE"/>
    <property type="match status" value="1"/>
</dbReference>
<dbReference type="RefSeq" id="WP_183456167.1">
    <property type="nucleotide sequence ID" value="NZ_JACHWZ010000002.1"/>
</dbReference>
<keyword evidence="8" id="KW-0067">ATP-binding</keyword>
<evidence type="ECO:0000256" key="3">
    <source>
        <dbReference type="ARBA" id="ARBA00022679"/>
    </source>
</evidence>
<comment type="caution">
    <text evidence="13">The sequence shown here is derived from an EMBL/GenBank/DDBJ whole genome shotgun (WGS) entry which is preliminary data.</text>
</comment>
<evidence type="ECO:0000256" key="5">
    <source>
        <dbReference type="ARBA" id="ARBA00022741"/>
    </source>
</evidence>
<evidence type="ECO:0000313" key="14">
    <source>
        <dbReference type="Proteomes" id="UP000535937"/>
    </source>
</evidence>
<evidence type="ECO:0000256" key="4">
    <source>
        <dbReference type="ARBA" id="ARBA00022723"/>
    </source>
</evidence>
<reference evidence="13 14" key="1">
    <citation type="submission" date="2020-08" db="EMBL/GenBank/DDBJ databases">
        <title>Genomic Encyclopedia of Type Strains, Phase III (KMG-III): the genomes of soil and plant-associated and newly described type strains.</title>
        <authorList>
            <person name="Whitman W."/>
        </authorList>
    </citation>
    <scope>NUCLEOTIDE SEQUENCE [LARGE SCALE GENOMIC DNA]</scope>
    <source>
        <strain evidence="13 14">CECT 8799</strain>
    </source>
</reference>
<dbReference type="InterPro" id="IPR043129">
    <property type="entry name" value="ATPase_NBD"/>
</dbReference>
<dbReference type="InterPro" id="IPR049874">
    <property type="entry name" value="ROK_cs"/>
</dbReference>
<name>A0A7W4Z7C5_9GAMM</name>
<proteinExistence type="inferred from homology"/>
<dbReference type="Proteomes" id="UP000535937">
    <property type="component" value="Unassembled WGS sequence"/>
</dbReference>
<dbReference type="CDD" id="cd24067">
    <property type="entry name" value="ASKHA_NBD_ROK_BsFRK-like"/>
    <property type="match status" value="1"/>
</dbReference>
<comment type="cofactor">
    <cofactor evidence="1">
        <name>Mg(2+)</name>
        <dbReference type="ChEBI" id="CHEBI:18420"/>
    </cofactor>
</comment>
<keyword evidence="3 13" id="KW-0808">Transferase</keyword>
<dbReference type="GO" id="GO:0008865">
    <property type="term" value="F:fructokinase activity"/>
    <property type="evidence" value="ECO:0007669"/>
    <property type="project" value="UniProtKB-EC"/>
</dbReference>
<dbReference type="EMBL" id="JACHWZ010000002">
    <property type="protein sequence ID" value="MBB3059593.1"/>
    <property type="molecule type" value="Genomic_DNA"/>
</dbReference>
<evidence type="ECO:0000256" key="9">
    <source>
        <dbReference type="ARBA" id="ARBA00022842"/>
    </source>
</evidence>
<keyword evidence="10" id="KW-0119">Carbohydrate metabolism</keyword>
<evidence type="ECO:0000256" key="1">
    <source>
        <dbReference type="ARBA" id="ARBA00001946"/>
    </source>
</evidence>
<comment type="similarity">
    <text evidence="2">Belongs to the ROK (NagC/XylR) family.</text>
</comment>
<comment type="catalytic activity">
    <reaction evidence="12">
        <text>D-fructose + ATP = D-fructose 6-phosphate + ADP + H(+)</text>
        <dbReference type="Rhea" id="RHEA:16125"/>
        <dbReference type="ChEBI" id="CHEBI:15378"/>
        <dbReference type="ChEBI" id="CHEBI:30616"/>
        <dbReference type="ChEBI" id="CHEBI:37721"/>
        <dbReference type="ChEBI" id="CHEBI:61527"/>
        <dbReference type="ChEBI" id="CHEBI:456216"/>
        <dbReference type="EC" id="2.7.1.4"/>
    </reaction>
</comment>
<dbReference type="InterPro" id="IPR051804">
    <property type="entry name" value="Carb_Metab_Reg_Kinase/Isom"/>
</dbReference>
<keyword evidence="4" id="KW-0479">Metal-binding</keyword>
<evidence type="ECO:0000313" key="13">
    <source>
        <dbReference type="EMBL" id="MBB3059593.1"/>
    </source>
</evidence>
<sequence>MLQDTQNTPLLAGLEAGGTNFNCVLARDPRTILARARFPTEKPERTLAKVLAFFREESARLDPLGAMGIASFGPVDNNRASPDYGRILNTPKRDWVHIDLLGWFREHLGVPVNLETDVNGAALAEQRLGAAQGIDNFIYVTVGTGIGAGIVMGGRIINGFTHPEVGHMRMSRDANRDPFPGCCPFHGDCLEGLACGPALELRWRRPGTELPPAHQAWELQADYLAQMCANLTYCYAPERIILGGGVMQNAFLFPLIRERVQQLLNGYGPPPALAHPDSYIVPPALGGESGQLGALLLAQQQLHGNPPAA</sequence>
<dbReference type="Gene3D" id="3.30.420.40">
    <property type="match status" value="2"/>
</dbReference>
<accession>A0A7W4Z7C5</accession>
<keyword evidence="5" id="KW-0547">Nucleotide-binding</keyword>
<dbReference type="PANTHER" id="PTHR42742">
    <property type="entry name" value="TRANSCRIPTIONAL REPRESSOR MPRA"/>
    <property type="match status" value="1"/>
</dbReference>
<evidence type="ECO:0000256" key="12">
    <source>
        <dbReference type="ARBA" id="ARBA00048451"/>
    </source>
</evidence>
<dbReference type="FunFam" id="3.30.420.40:FF:000153">
    <property type="entry name" value="Putative fructokinase"/>
    <property type="match status" value="1"/>
</dbReference>
<keyword evidence="6 13" id="KW-0418">Kinase</keyword>
<evidence type="ECO:0000256" key="10">
    <source>
        <dbReference type="ARBA" id="ARBA00023277"/>
    </source>
</evidence>
<evidence type="ECO:0000256" key="8">
    <source>
        <dbReference type="ARBA" id="ARBA00022840"/>
    </source>
</evidence>
<keyword evidence="14" id="KW-1185">Reference proteome</keyword>
<evidence type="ECO:0000256" key="2">
    <source>
        <dbReference type="ARBA" id="ARBA00006479"/>
    </source>
</evidence>
<organism evidence="13 14">
    <name type="scientific">Microbulbifer rhizosphaerae</name>
    <dbReference type="NCBI Taxonomy" id="1562603"/>
    <lineage>
        <taxon>Bacteria</taxon>
        <taxon>Pseudomonadati</taxon>
        <taxon>Pseudomonadota</taxon>
        <taxon>Gammaproteobacteria</taxon>
        <taxon>Cellvibrionales</taxon>
        <taxon>Microbulbiferaceae</taxon>
        <taxon>Microbulbifer</taxon>
    </lineage>
</organism>
<dbReference type="SUPFAM" id="SSF53067">
    <property type="entry name" value="Actin-like ATPase domain"/>
    <property type="match status" value="1"/>
</dbReference>
<evidence type="ECO:0000256" key="7">
    <source>
        <dbReference type="ARBA" id="ARBA00022833"/>
    </source>
</evidence>
<dbReference type="InterPro" id="IPR000600">
    <property type="entry name" value="ROK"/>
</dbReference>
<keyword evidence="7" id="KW-0862">Zinc</keyword>
<dbReference type="Pfam" id="PF00480">
    <property type="entry name" value="ROK"/>
    <property type="match status" value="1"/>
</dbReference>
<keyword evidence="9" id="KW-0460">Magnesium</keyword>
<dbReference type="GO" id="GO:0005524">
    <property type="term" value="F:ATP binding"/>
    <property type="evidence" value="ECO:0007669"/>
    <property type="project" value="UniProtKB-KW"/>
</dbReference>
<evidence type="ECO:0000256" key="6">
    <source>
        <dbReference type="ARBA" id="ARBA00022777"/>
    </source>
</evidence>
<dbReference type="EC" id="2.7.1.4" evidence="11"/>
<dbReference type="FunFam" id="3.30.420.40:FF:000136">
    <property type="entry name" value="Putative fructokinase"/>
    <property type="match status" value="1"/>
</dbReference>
<dbReference type="AlphaFoldDB" id="A0A7W4Z7C5"/>